<dbReference type="Proteomes" id="UP000243688">
    <property type="component" value="Unassembled WGS sequence"/>
</dbReference>
<feature type="transmembrane region" description="Helical" evidence="5">
    <location>
        <begin position="180"/>
        <end position="199"/>
    </location>
</feature>
<protein>
    <submittedName>
        <fullName evidence="7">DUF3533 domain-containing protein</fullName>
    </submittedName>
</protein>
<evidence type="ECO:0000256" key="5">
    <source>
        <dbReference type="SAM" id="Phobius"/>
    </source>
</evidence>
<evidence type="ECO:0000256" key="4">
    <source>
        <dbReference type="ARBA" id="ARBA00023136"/>
    </source>
</evidence>
<organism evidence="7 8">
    <name type="scientific">Candidatus Reconcilbacillus cellulovorans</name>
    <dbReference type="NCBI Taxonomy" id="1906605"/>
    <lineage>
        <taxon>Bacteria</taxon>
        <taxon>Bacillati</taxon>
        <taxon>Bacillota</taxon>
        <taxon>Bacilli</taxon>
        <taxon>Bacillales</taxon>
        <taxon>Paenibacillaceae</taxon>
        <taxon>Candidatus Reconcilbacillus</taxon>
    </lineage>
</organism>
<evidence type="ECO:0000313" key="7">
    <source>
        <dbReference type="EMBL" id="PDO11442.1"/>
    </source>
</evidence>
<name>A0A2A6E3E0_9BACL</name>
<evidence type="ECO:0000256" key="2">
    <source>
        <dbReference type="ARBA" id="ARBA00022692"/>
    </source>
</evidence>
<reference evidence="7 8" key="1">
    <citation type="submission" date="2016-12" db="EMBL/GenBank/DDBJ databases">
        <title>Candidatus Reconcilibacillus cellulovorans genome.</title>
        <authorList>
            <person name="Kolinko S."/>
            <person name="Wu Y.-W."/>
            <person name="Tachea F."/>
            <person name="Denzel E."/>
            <person name="Hiras J."/>
            <person name="Baecker N."/>
            <person name="Chan L.J."/>
            <person name="Eichorst S.A."/>
            <person name="Frey D."/>
            <person name="Adams P.D."/>
            <person name="Pray T."/>
            <person name="Tanjore D."/>
            <person name="Petzold C.J."/>
            <person name="Gladden J.M."/>
            <person name="Simmons B.A."/>
            <person name="Singer S.W."/>
        </authorList>
    </citation>
    <scope>NUCLEOTIDE SEQUENCE [LARGE SCALE GENOMIC DNA]</scope>
    <source>
        <strain evidence="7">JTherm</strain>
    </source>
</reference>
<feature type="domain" description="ABC-2 type transporter transmembrane" evidence="6">
    <location>
        <begin position="16"/>
        <end position="350"/>
    </location>
</feature>
<dbReference type="GO" id="GO:0016020">
    <property type="term" value="C:membrane"/>
    <property type="evidence" value="ECO:0007669"/>
    <property type="project" value="UniProtKB-SubCell"/>
</dbReference>
<proteinExistence type="predicted"/>
<keyword evidence="2 5" id="KW-0812">Transmembrane</keyword>
<evidence type="ECO:0000313" key="8">
    <source>
        <dbReference type="Proteomes" id="UP000243688"/>
    </source>
</evidence>
<feature type="transmembrane region" description="Helical" evidence="5">
    <location>
        <begin position="248"/>
        <end position="264"/>
    </location>
</feature>
<evidence type="ECO:0000256" key="1">
    <source>
        <dbReference type="ARBA" id="ARBA00004141"/>
    </source>
</evidence>
<dbReference type="GO" id="GO:0140359">
    <property type="term" value="F:ABC-type transporter activity"/>
    <property type="evidence" value="ECO:0007669"/>
    <property type="project" value="InterPro"/>
</dbReference>
<dbReference type="AlphaFoldDB" id="A0A2A6E3E0"/>
<dbReference type="InterPro" id="IPR051328">
    <property type="entry name" value="T7SS_ABC-Transporter"/>
</dbReference>
<comment type="caution">
    <text evidence="7">The sequence shown here is derived from an EMBL/GenBank/DDBJ whole genome shotgun (WGS) entry which is preliminary data.</text>
</comment>
<accession>A0A2A6E3E0</accession>
<feature type="transmembrane region" description="Helical" evidence="5">
    <location>
        <begin position="335"/>
        <end position="354"/>
    </location>
</feature>
<comment type="subcellular location">
    <subcellularLocation>
        <location evidence="1">Membrane</location>
        <topology evidence="1">Multi-pass membrane protein</topology>
    </subcellularLocation>
</comment>
<keyword evidence="3 5" id="KW-1133">Transmembrane helix</keyword>
<feature type="transmembrane region" description="Helical" evidence="5">
    <location>
        <begin position="271"/>
        <end position="291"/>
    </location>
</feature>
<sequence>MHLFRQRLLWAKIAAVFAVVALFGLAMMGSVLGATPKDLPVALVVLDRGAELPDGGRLAAGETIRSKLQETKGIPLKWHVLQSEADARRGIDHRDYYGALIIPADFSAGLLSLQTANPKPATVTILINEGMNAQAAAAVRQMLGQMMIRTASAMLTPFMLREETAHPVGANNASGNAPNMLTQLLWIGSLVASIFLFLAARKERHDGSAPWAAVLAQTAAGLLLAGLVSAFLLWTASSWYGMELHNGMKAWLFLWLAGSAFFLLQISLLNWLDLPAVGLLVLLFFFSMPVINLPPEFLPEATRLGVYVWTPFRFVSEGLRDILYFGGTDRLTDSYAVLGWLAGVCLVLAAASVFRTSVFRKA</sequence>
<evidence type="ECO:0000259" key="6">
    <source>
        <dbReference type="Pfam" id="PF12698"/>
    </source>
</evidence>
<gene>
    <name evidence="7" type="ORF">BLM47_01450</name>
</gene>
<feature type="transmembrane region" description="Helical" evidence="5">
    <location>
        <begin position="211"/>
        <end position="236"/>
    </location>
</feature>
<dbReference type="PANTHER" id="PTHR43077:SF5">
    <property type="entry name" value="PHAGE INFECTION PROTEIN"/>
    <property type="match status" value="1"/>
</dbReference>
<dbReference type="Pfam" id="PF12698">
    <property type="entry name" value="ABC2_membrane_3"/>
    <property type="match status" value="1"/>
</dbReference>
<dbReference type="Gene3D" id="3.40.1710.10">
    <property type="entry name" value="abc type-2 transporter like domain"/>
    <property type="match status" value="1"/>
</dbReference>
<evidence type="ECO:0000256" key="3">
    <source>
        <dbReference type="ARBA" id="ARBA00022989"/>
    </source>
</evidence>
<dbReference type="InterPro" id="IPR013525">
    <property type="entry name" value="ABC2_TM"/>
</dbReference>
<keyword evidence="4 5" id="KW-0472">Membrane</keyword>
<dbReference type="EMBL" id="MOXJ01000002">
    <property type="protein sequence ID" value="PDO11442.1"/>
    <property type="molecule type" value="Genomic_DNA"/>
</dbReference>
<dbReference type="PANTHER" id="PTHR43077">
    <property type="entry name" value="TRANSPORT PERMEASE YVFS-RELATED"/>
    <property type="match status" value="1"/>
</dbReference>